<evidence type="ECO:0000259" key="1">
    <source>
        <dbReference type="Pfam" id="PF12705"/>
    </source>
</evidence>
<gene>
    <name evidence="2" type="ORF">METZ01_LOCUS505082</name>
</gene>
<accession>A0A383E815</accession>
<proteinExistence type="predicted"/>
<reference evidence="2" key="1">
    <citation type="submission" date="2018-05" db="EMBL/GenBank/DDBJ databases">
        <authorList>
            <person name="Lanie J.A."/>
            <person name="Ng W.-L."/>
            <person name="Kazmierczak K.M."/>
            <person name="Andrzejewski T.M."/>
            <person name="Davidsen T.M."/>
            <person name="Wayne K.J."/>
            <person name="Tettelin H."/>
            <person name="Glass J.I."/>
            <person name="Rusch D."/>
            <person name="Podicherti R."/>
            <person name="Tsui H.-C.T."/>
            <person name="Winkler M.E."/>
        </authorList>
    </citation>
    <scope>NUCLEOTIDE SEQUENCE</scope>
</reference>
<dbReference type="EMBL" id="UINC01223155">
    <property type="protein sequence ID" value="SVE52228.1"/>
    <property type="molecule type" value="Genomic_DNA"/>
</dbReference>
<evidence type="ECO:0000313" key="2">
    <source>
        <dbReference type="EMBL" id="SVE52228.1"/>
    </source>
</evidence>
<dbReference type="AlphaFoldDB" id="A0A383E815"/>
<organism evidence="2">
    <name type="scientific">marine metagenome</name>
    <dbReference type="NCBI Taxonomy" id="408172"/>
    <lineage>
        <taxon>unclassified sequences</taxon>
        <taxon>metagenomes</taxon>
        <taxon>ecological metagenomes</taxon>
    </lineage>
</organism>
<feature type="non-terminal residue" evidence="2">
    <location>
        <position position="1"/>
    </location>
</feature>
<protein>
    <recommendedName>
        <fullName evidence="1">PD-(D/E)XK endonuclease-like domain-containing protein</fullName>
    </recommendedName>
</protein>
<sequence length="232" mass="26593">DGVLNAAMDKAYEQDIHDAEEIEKVSNAINYIPDWLKEVKNPHAEQELRLEISSPEHLLLTRPYLAGKPDLWWIDETGAHVLELKTTADHAKNRLRSLTDYDMQLRGYATLLYMISRIDPEYLEEWPRGLPVNYQYLVLSWRGQVGESGWMELGPAQAEAIWDHMCQQVGAMTVLSTIGMTPMNRSAMCKYCIYDPVCSTLLTGGDPEDIIEAKYRISEHKQERMESNDTSE</sequence>
<name>A0A383E815_9ZZZZ</name>
<dbReference type="Gene3D" id="3.90.320.10">
    <property type="match status" value="1"/>
</dbReference>
<feature type="domain" description="PD-(D/E)XK endonuclease-like" evidence="1">
    <location>
        <begin position="24"/>
        <end position="198"/>
    </location>
</feature>
<feature type="non-terminal residue" evidence="2">
    <location>
        <position position="232"/>
    </location>
</feature>
<dbReference type="InterPro" id="IPR038726">
    <property type="entry name" value="PDDEXK_AddAB-type"/>
</dbReference>
<dbReference type="Pfam" id="PF12705">
    <property type="entry name" value="PDDEXK_1"/>
    <property type="match status" value="1"/>
</dbReference>
<dbReference type="InterPro" id="IPR011604">
    <property type="entry name" value="PDDEXK-like_dom_sf"/>
</dbReference>